<evidence type="ECO:0000256" key="1">
    <source>
        <dbReference type="ARBA" id="ARBA00004651"/>
    </source>
</evidence>
<feature type="region of interest" description="Disordered" evidence="7">
    <location>
        <begin position="307"/>
        <end position="329"/>
    </location>
</feature>
<keyword evidence="4 8" id="KW-0812">Transmembrane</keyword>
<feature type="transmembrane region" description="Helical" evidence="8">
    <location>
        <begin position="81"/>
        <end position="99"/>
    </location>
</feature>
<dbReference type="InterPro" id="IPR050622">
    <property type="entry name" value="CPA3_antiporter_subunitB"/>
</dbReference>
<dbReference type="PANTHER" id="PTHR33932">
    <property type="entry name" value="NA(+)/H(+) ANTIPORTER SUBUNIT B"/>
    <property type="match status" value="1"/>
</dbReference>
<feature type="transmembrane region" description="Helical" evidence="8">
    <location>
        <begin position="238"/>
        <end position="259"/>
    </location>
</feature>
<feature type="transmembrane region" description="Helical" evidence="8">
    <location>
        <begin position="201"/>
        <end position="218"/>
    </location>
</feature>
<accession>A0A927MXR6</accession>
<dbReference type="EMBL" id="JADBEM010000001">
    <property type="protein sequence ID" value="MBE1606673.1"/>
    <property type="molecule type" value="Genomic_DNA"/>
</dbReference>
<keyword evidence="11" id="KW-1185">Reference proteome</keyword>
<dbReference type="PANTHER" id="PTHR33932:SF4">
    <property type="entry name" value="NA(+)_H(+) ANTIPORTER SUBUNIT B"/>
    <property type="match status" value="1"/>
</dbReference>
<comment type="similarity">
    <text evidence="2">Belongs to the CPA3 antiporters (TC 2.A.63) subunit B family.</text>
</comment>
<dbReference type="RefSeq" id="WP_192750758.1">
    <property type="nucleotide sequence ID" value="NZ_BAABJL010000109.1"/>
</dbReference>
<reference evidence="10" key="1">
    <citation type="submission" date="2020-10" db="EMBL/GenBank/DDBJ databases">
        <title>Sequencing the genomes of 1000 actinobacteria strains.</title>
        <authorList>
            <person name="Klenk H.-P."/>
        </authorList>
    </citation>
    <scope>NUCLEOTIDE SEQUENCE</scope>
    <source>
        <strain evidence="10">DSM 45354</strain>
    </source>
</reference>
<sequence length="329" mass="35202">MTDLPPALREYEETEARHRPLVGAVVVLGCAAVLVLALLGLPDEHAPLPAIARYALEISLPVWHLTEPVNVVVYGTRGFDTFGETFLLLAAVVAVVVLTRTKERRRGFLGEELAARAEQEQYDVRQVTDDEERAARLAEDAERGGGRLPATPDSFELGTPAPERAQGMSVVVRTGIRVVAPILTVAGLYLVSWGFSPGGGFPGGAVLLGVVLLVYAAFGYRRVRGFVRPGLIEPIELAFALAICALGLVGLAVEGSFWANWIPLAPAETIRSGGIAQAFSVAELAEVALGLSLAVFSLLGMRHDWAPDTSRPRGRGARPREEPGQGERE</sequence>
<protein>
    <submittedName>
        <fullName evidence="10">Multicomponent Na+:H+ antiporter subunit B</fullName>
    </submittedName>
</protein>
<evidence type="ECO:0000256" key="4">
    <source>
        <dbReference type="ARBA" id="ARBA00022692"/>
    </source>
</evidence>
<comment type="subcellular location">
    <subcellularLocation>
        <location evidence="1">Cell membrane</location>
        <topology evidence="1">Multi-pass membrane protein</topology>
    </subcellularLocation>
</comment>
<dbReference type="InterPro" id="IPR007182">
    <property type="entry name" value="MnhB"/>
</dbReference>
<organism evidence="10 11">
    <name type="scientific">Actinopolymorpha pittospori</name>
    <dbReference type="NCBI Taxonomy" id="648752"/>
    <lineage>
        <taxon>Bacteria</taxon>
        <taxon>Bacillati</taxon>
        <taxon>Actinomycetota</taxon>
        <taxon>Actinomycetes</taxon>
        <taxon>Propionibacteriales</taxon>
        <taxon>Actinopolymorphaceae</taxon>
        <taxon>Actinopolymorpha</taxon>
    </lineage>
</organism>
<keyword evidence="5 8" id="KW-1133">Transmembrane helix</keyword>
<evidence type="ECO:0000256" key="3">
    <source>
        <dbReference type="ARBA" id="ARBA00022475"/>
    </source>
</evidence>
<feature type="transmembrane region" description="Helical" evidence="8">
    <location>
        <begin position="21"/>
        <end position="41"/>
    </location>
</feature>
<evidence type="ECO:0000256" key="7">
    <source>
        <dbReference type="SAM" id="MobiDB-lite"/>
    </source>
</evidence>
<name>A0A927MXR6_9ACTN</name>
<gene>
    <name evidence="10" type="ORF">HEB94_003521</name>
</gene>
<proteinExistence type="inferred from homology"/>
<keyword evidence="3" id="KW-1003">Cell membrane</keyword>
<comment type="caution">
    <text evidence="10">The sequence shown here is derived from an EMBL/GenBank/DDBJ whole genome shotgun (WGS) entry which is preliminary data.</text>
</comment>
<evidence type="ECO:0000256" key="6">
    <source>
        <dbReference type="ARBA" id="ARBA00023136"/>
    </source>
</evidence>
<feature type="domain" description="Na+/H+ antiporter MnhB subunit-related protein" evidence="9">
    <location>
        <begin position="171"/>
        <end position="292"/>
    </location>
</feature>
<evidence type="ECO:0000256" key="5">
    <source>
        <dbReference type="ARBA" id="ARBA00022989"/>
    </source>
</evidence>
<evidence type="ECO:0000313" key="11">
    <source>
        <dbReference type="Proteomes" id="UP000638648"/>
    </source>
</evidence>
<evidence type="ECO:0000256" key="8">
    <source>
        <dbReference type="SAM" id="Phobius"/>
    </source>
</evidence>
<dbReference type="AlphaFoldDB" id="A0A927MXR6"/>
<dbReference type="Pfam" id="PF04039">
    <property type="entry name" value="MnhB"/>
    <property type="match status" value="1"/>
</dbReference>
<feature type="transmembrane region" description="Helical" evidence="8">
    <location>
        <begin position="279"/>
        <end position="301"/>
    </location>
</feature>
<evidence type="ECO:0000259" key="9">
    <source>
        <dbReference type="Pfam" id="PF04039"/>
    </source>
</evidence>
<dbReference type="Proteomes" id="UP000638648">
    <property type="component" value="Unassembled WGS sequence"/>
</dbReference>
<evidence type="ECO:0000256" key="2">
    <source>
        <dbReference type="ARBA" id="ARBA00009425"/>
    </source>
</evidence>
<feature type="region of interest" description="Disordered" evidence="7">
    <location>
        <begin position="138"/>
        <end position="159"/>
    </location>
</feature>
<keyword evidence="6 8" id="KW-0472">Membrane</keyword>
<feature type="transmembrane region" description="Helical" evidence="8">
    <location>
        <begin position="174"/>
        <end position="195"/>
    </location>
</feature>
<feature type="compositionally biased region" description="Basic and acidic residues" evidence="7">
    <location>
        <begin position="318"/>
        <end position="329"/>
    </location>
</feature>
<evidence type="ECO:0000313" key="10">
    <source>
        <dbReference type="EMBL" id="MBE1606673.1"/>
    </source>
</evidence>
<dbReference type="GO" id="GO:0005886">
    <property type="term" value="C:plasma membrane"/>
    <property type="evidence" value="ECO:0007669"/>
    <property type="project" value="UniProtKB-SubCell"/>
</dbReference>